<dbReference type="EMBL" id="OCMU01000001">
    <property type="protein sequence ID" value="SOD18621.1"/>
    <property type="molecule type" value="Genomic_DNA"/>
</dbReference>
<gene>
    <name evidence="1" type="ORF">SAMN06297164_1765</name>
</gene>
<organism evidence="1 2">
    <name type="scientific">Nitrosomonas ureae</name>
    <dbReference type="NCBI Taxonomy" id="44577"/>
    <lineage>
        <taxon>Bacteria</taxon>
        <taxon>Pseudomonadati</taxon>
        <taxon>Pseudomonadota</taxon>
        <taxon>Betaproteobacteria</taxon>
        <taxon>Nitrosomonadales</taxon>
        <taxon>Nitrosomonadaceae</taxon>
        <taxon>Nitrosomonas</taxon>
    </lineage>
</organism>
<evidence type="ECO:0000313" key="1">
    <source>
        <dbReference type="EMBL" id="SOD18621.1"/>
    </source>
</evidence>
<dbReference type="Proteomes" id="UP000219335">
    <property type="component" value="Unassembled WGS sequence"/>
</dbReference>
<dbReference type="AlphaFoldDB" id="A0A286A9Q6"/>
<accession>A0A286A9Q6</accession>
<protein>
    <submittedName>
        <fullName evidence="1">Uncharacterized protein</fullName>
    </submittedName>
</protein>
<proteinExistence type="predicted"/>
<name>A0A286A9Q6_9PROT</name>
<reference evidence="1 2" key="1">
    <citation type="submission" date="2017-09" db="EMBL/GenBank/DDBJ databases">
        <authorList>
            <person name="Ehlers B."/>
            <person name="Leendertz F.H."/>
        </authorList>
    </citation>
    <scope>NUCLEOTIDE SEQUENCE [LARGE SCALE GENOMIC DNA]</scope>
    <source>
        <strain evidence="1 2">Nm42</strain>
    </source>
</reference>
<evidence type="ECO:0000313" key="2">
    <source>
        <dbReference type="Proteomes" id="UP000219335"/>
    </source>
</evidence>
<sequence length="56" mass="6442">METLNKPIALIIRRSGGNQITVHPKPIEKLSQNFPVWRDTRPNTQPGIEMNILNTY</sequence>